<dbReference type="PANTHER" id="PTHR10803:SF3">
    <property type="entry name" value="ATPASE GET3"/>
    <property type="match status" value="1"/>
</dbReference>
<dbReference type="EC" id="7.3.2.7" evidence="3 4"/>
<evidence type="ECO:0000256" key="3">
    <source>
        <dbReference type="NCBIfam" id="TIGR04291"/>
    </source>
</evidence>
<feature type="domain" description="AAA+ ATPase" evidence="5">
    <location>
        <begin position="320"/>
        <end position="495"/>
    </location>
</feature>
<dbReference type="InterPro" id="IPR025723">
    <property type="entry name" value="ArsA/GET3_ATPase-like"/>
</dbReference>
<evidence type="ECO:0000259" key="5">
    <source>
        <dbReference type="SMART" id="SM00382"/>
    </source>
</evidence>
<evidence type="ECO:0000256" key="1">
    <source>
        <dbReference type="ARBA" id="ARBA00011040"/>
    </source>
</evidence>
<proteinExistence type="inferred from homology"/>
<dbReference type="EMBL" id="JAGQDE010000002">
    <property type="protein sequence ID" value="MBQ0957925.1"/>
    <property type="molecule type" value="Genomic_DNA"/>
</dbReference>
<dbReference type="Pfam" id="PF02374">
    <property type="entry name" value="ArsA_ATPase"/>
    <property type="match status" value="2"/>
</dbReference>
<dbReference type="AlphaFoldDB" id="A0A940YR56"/>
<dbReference type="CDD" id="cd02035">
    <property type="entry name" value="ArsA"/>
    <property type="match status" value="2"/>
</dbReference>
<comment type="function">
    <text evidence="4">Anion-transporting ATPase.</text>
</comment>
<dbReference type="PIRSF" id="PIRSF001327">
    <property type="entry name" value="Arsenical_pump-driving_ATPase"/>
    <property type="match status" value="1"/>
</dbReference>
<dbReference type="InterPro" id="IPR003593">
    <property type="entry name" value="AAA+_ATPase"/>
</dbReference>
<accession>A0A940YR56</accession>
<gene>
    <name evidence="6" type="primary">arsA</name>
    <name evidence="6" type="ORF">KAK06_03035</name>
</gene>
<dbReference type="SUPFAM" id="SSF52540">
    <property type="entry name" value="P-loop containing nucleoside triphosphate hydrolases"/>
    <property type="match status" value="2"/>
</dbReference>
<keyword evidence="4" id="KW-1278">Translocase</keyword>
<keyword evidence="4" id="KW-0067">ATP-binding</keyword>
<dbReference type="InterPro" id="IPR027541">
    <property type="entry name" value="Ars_ATPase"/>
</dbReference>
<evidence type="ECO:0000313" key="7">
    <source>
        <dbReference type="Proteomes" id="UP000678374"/>
    </source>
</evidence>
<dbReference type="NCBIfam" id="TIGR00345">
    <property type="entry name" value="GET3_arsA_TRC40"/>
    <property type="match status" value="1"/>
</dbReference>
<dbReference type="Gene3D" id="3.40.50.300">
    <property type="entry name" value="P-loop containing nucleotide triphosphate hydrolases"/>
    <property type="match status" value="2"/>
</dbReference>
<sequence length="579" mass="60138">MPQADTRCLFFTGKGGVGKTSLACATAWRLAEAGRRVLLVSTDPASNLDEVLETPLSGDPTPVTAVPGLSALNIDPEAAAAAYRERMVGPYRGVLPEAALRSMEEQFSGSCTVEIAAFDAFAALLAGQGAAAGFDHVVFDTAPTGHTLRLLSLPSAWSGFLQDNRSGTSCLGPLSGLAAQRALYAQALAALTNPTLTTLVLVARPDTAALREAERTRHELADLGVRSLALALNGLLQVPGPDAVAQAMAARQQAALAAMPAGLAALPRSETGFIPRGLVGLAALRAFLHPVAQVESVTAAEPVDMPGGLGPLLAEIEAGGHGLVMTMGKGGVGKTTVAAALAVALARRGHPVLLSTTDPAAHLEGALGAAVPGLQVQRIDPAAEVARYRAAVMDRAGAGLDAAARALLDEDLRSPCTEEIAVFHAFAATVAQAQGRFVVLDTAPTGHTILLMDAAEAYHREVLRNQGELPEAVRQLLPRLRDPAYTRVLIVTLPEATPVHEAEHLQHELRRAGIEPFAWVINQSLLASGTADAVLADRAAREAPFIAQVLQRAARRTALLPWQCEAPVGADALAALAAR</sequence>
<reference evidence="6" key="1">
    <citation type="submission" date="2021-04" db="EMBL/GenBank/DDBJ databases">
        <title>The genome sequence of Ideonella sp. 4Y11.</title>
        <authorList>
            <person name="Liu Y."/>
        </authorList>
    </citation>
    <scope>NUCLEOTIDE SEQUENCE</scope>
    <source>
        <strain evidence="6">4Y11</strain>
    </source>
</reference>
<evidence type="ECO:0000313" key="6">
    <source>
        <dbReference type="EMBL" id="MBQ0957925.1"/>
    </source>
</evidence>
<comment type="catalytic activity">
    <reaction evidence="2 4">
        <text>arsenite(in) + ATP + H2O = arsenite(out) + ADP + phosphate + H(+)</text>
        <dbReference type="Rhea" id="RHEA:11348"/>
        <dbReference type="ChEBI" id="CHEBI:15377"/>
        <dbReference type="ChEBI" id="CHEBI:15378"/>
        <dbReference type="ChEBI" id="CHEBI:29242"/>
        <dbReference type="ChEBI" id="CHEBI:30616"/>
        <dbReference type="ChEBI" id="CHEBI:43474"/>
        <dbReference type="ChEBI" id="CHEBI:456216"/>
        <dbReference type="EC" id="7.3.2.7"/>
    </reaction>
</comment>
<feature type="domain" description="AAA+ ATPase" evidence="5">
    <location>
        <begin position="5"/>
        <end position="226"/>
    </location>
</feature>
<keyword evidence="7" id="KW-1185">Reference proteome</keyword>
<evidence type="ECO:0000256" key="2">
    <source>
        <dbReference type="ARBA" id="ARBA00052296"/>
    </source>
</evidence>
<protein>
    <recommendedName>
        <fullName evidence="3 4">Arsenical pump-driving ATPase</fullName>
        <ecNumber evidence="3 4">7.3.2.7</ecNumber>
    </recommendedName>
</protein>
<dbReference type="InterPro" id="IPR027417">
    <property type="entry name" value="P-loop_NTPase"/>
</dbReference>
<dbReference type="InterPro" id="IPR016300">
    <property type="entry name" value="ATPase_ArsA/GET3"/>
</dbReference>
<dbReference type="PANTHER" id="PTHR10803">
    <property type="entry name" value="ARSENICAL PUMP-DRIVING ATPASE ARSENITE-TRANSLOCATING ATPASE"/>
    <property type="match status" value="1"/>
</dbReference>
<dbReference type="Proteomes" id="UP000678374">
    <property type="component" value="Unassembled WGS sequence"/>
</dbReference>
<name>A0A940YR56_9BURK</name>
<evidence type="ECO:0000256" key="4">
    <source>
        <dbReference type="PIRNR" id="PIRNR001327"/>
    </source>
</evidence>
<dbReference type="GO" id="GO:0005524">
    <property type="term" value="F:ATP binding"/>
    <property type="evidence" value="ECO:0007669"/>
    <property type="project" value="UniProtKB-UniRule"/>
</dbReference>
<keyword evidence="4" id="KW-0059">Arsenical resistance</keyword>
<dbReference type="GO" id="GO:0015446">
    <property type="term" value="F:ATPase-coupled arsenite transmembrane transporter activity"/>
    <property type="evidence" value="ECO:0007669"/>
    <property type="project" value="UniProtKB-UniRule"/>
</dbReference>
<keyword evidence="4" id="KW-0547">Nucleotide-binding</keyword>
<comment type="caution">
    <text evidence="6">The sequence shown here is derived from an EMBL/GenBank/DDBJ whole genome shotgun (WGS) entry which is preliminary data.</text>
</comment>
<dbReference type="NCBIfam" id="TIGR04291">
    <property type="entry name" value="arsen_driv_ArsA"/>
    <property type="match status" value="1"/>
</dbReference>
<dbReference type="SMART" id="SM00382">
    <property type="entry name" value="AAA"/>
    <property type="match status" value="2"/>
</dbReference>
<organism evidence="6 7">
    <name type="scientific">Ideonella aquatica</name>
    <dbReference type="NCBI Taxonomy" id="2824119"/>
    <lineage>
        <taxon>Bacteria</taxon>
        <taxon>Pseudomonadati</taxon>
        <taxon>Pseudomonadota</taxon>
        <taxon>Betaproteobacteria</taxon>
        <taxon>Burkholderiales</taxon>
        <taxon>Sphaerotilaceae</taxon>
        <taxon>Ideonella</taxon>
    </lineage>
</organism>
<comment type="similarity">
    <text evidence="1 4">Belongs to the arsA ATPase family.</text>
</comment>
<dbReference type="GO" id="GO:0016887">
    <property type="term" value="F:ATP hydrolysis activity"/>
    <property type="evidence" value="ECO:0007669"/>
    <property type="project" value="UniProtKB-UniRule"/>
</dbReference>